<dbReference type="GO" id="GO:0016746">
    <property type="term" value="F:acyltransferase activity"/>
    <property type="evidence" value="ECO:0007669"/>
    <property type="project" value="UniProtKB-KW"/>
</dbReference>
<accession>A0A542EG93</accession>
<dbReference type="PANTHER" id="PTHR30606:SF10">
    <property type="entry name" value="PHOSPHATIDYLINOSITOL MANNOSIDE ACYLTRANSFERASE"/>
    <property type="match status" value="1"/>
</dbReference>
<evidence type="ECO:0000256" key="6">
    <source>
        <dbReference type="ARBA" id="ARBA00023315"/>
    </source>
</evidence>
<reference evidence="7 8" key="1">
    <citation type="submission" date="2019-06" db="EMBL/GenBank/DDBJ databases">
        <title>Sequencing the genomes of 1000 actinobacteria strains.</title>
        <authorList>
            <person name="Klenk H.-P."/>
        </authorList>
    </citation>
    <scope>NUCLEOTIDE SEQUENCE [LARGE SCALE GENOMIC DNA]</scope>
    <source>
        <strain evidence="7 8">DSM 19828</strain>
    </source>
</reference>
<comment type="caution">
    <text evidence="7">The sequence shown here is derived from an EMBL/GenBank/DDBJ whole genome shotgun (WGS) entry which is preliminary data.</text>
</comment>
<dbReference type="GO" id="GO:0009247">
    <property type="term" value="P:glycolipid biosynthetic process"/>
    <property type="evidence" value="ECO:0007669"/>
    <property type="project" value="UniProtKB-ARBA"/>
</dbReference>
<dbReference type="Pfam" id="PF03279">
    <property type="entry name" value="Lip_A_acyltrans"/>
    <property type="match status" value="1"/>
</dbReference>
<dbReference type="NCBIfam" id="NF005919">
    <property type="entry name" value="PRK07920.1"/>
    <property type="match status" value="1"/>
</dbReference>
<dbReference type="AlphaFoldDB" id="A0A542EG93"/>
<dbReference type="OrthoDB" id="9803456at2"/>
<dbReference type="Proteomes" id="UP000320806">
    <property type="component" value="Unassembled WGS sequence"/>
</dbReference>
<evidence type="ECO:0000256" key="1">
    <source>
        <dbReference type="ARBA" id="ARBA00004533"/>
    </source>
</evidence>
<keyword evidence="2" id="KW-1003">Cell membrane</keyword>
<organism evidence="7 8">
    <name type="scientific">Yimella lutea</name>
    <dbReference type="NCBI Taxonomy" id="587872"/>
    <lineage>
        <taxon>Bacteria</taxon>
        <taxon>Bacillati</taxon>
        <taxon>Actinomycetota</taxon>
        <taxon>Actinomycetes</taxon>
        <taxon>Micrococcales</taxon>
        <taxon>Dermacoccaceae</taxon>
        <taxon>Yimella</taxon>
    </lineage>
</organism>
<keyword evidence="8" id="KW-1185">Reference proteome</keyword>
<dbReference type="InterPro" id="IPR004960">
    <property type="entry name" value="LipA_acyltrans"/>
</dbReference>
<sequence>MSFADSLQVAGFRTAWKLVCRLPESAAYGLFERIADATYKRGGKSVERMRSNYARVRPELSDGELDALVRNGIRSYMRYWCDAFRLSVHSPEELAERMRLTGADEQARAIVGRGEPIILFLGHMGNWDLAGAWSTTYFAPVTTVAERLKPEELFGEFLAFRESLGMTILPLTGGDNTYGRLVDALDAGGFVPLLSDRDLTSNGVEVRLLGHRIKAATGPARLALDTGAALFPLAITYEPVPGRAAQRVVAHFGDRVVVPDGDRSDQVRAMTQQCVDALGDVVRQRTEDWHMMQRIFLDDFDSGLQERR</sequence>
<protein>
    <submittedName>
        <fullName evidence="7">KDO2-lipid IV(A) lauroyltransferase</fullName>
    </submittedName>
</protein>
<dbReference type="RefSeq" id="WP_141928180.1">
    <property type="nucleotide sequence ID" value="NZ_BAABCI010000014.1"/>
</dbReference>
<name>A0A542EG93_9MICO</name>
<dbReference type="EMBL" id="VFMO01000001">
    <property type="protein sequence ID" value="TQJ14348.1"/>
    <property type="molecule type" value="Genomic_DNA"/>
</dbReference>
<dbReference type="PANTHER" id="PTHR30606">
    <property type="entry name" value="LIPID A BIOSYNTHESIS LAUROYL ACYLTRANSFERASE"/>
    <property type="match status" value="1"/>
</dbReference>
<comment type="subcellular location">
    <subcellularLocation>
        <location evidence="1">Cell inner membrane</location>
    </subcellularLocation>
</comment>
<dbReference type="CDD" id="cd07984">
    <property type="entry name" value="LPLAT_LABLAT-like"/>
    <property type="match status" value="1"/>
</dbReference>
<evidence type="ECO:0000313" key="8">
    <source>
        <dbReference type="Proteomes" id="UP000320806"/>
    </source>
</evidence>
<evidence type="ECO:0000256" key="3">
    <source>
        <dbReference type="ARBA" id="ARBA00022519"/>
    </source>
</evidence>
<evidence type="ECO:0000256" key="5">
    <source>
        <dbReference type="ARBA" id="ARBA00023136"/>
    </source>
</evidence>
<keyword evidence="3" id="KW-0997">Cell inner membrane</keyword>
<proteinExistence type="predicted"/>
<evidence type="ECO:0000256" key="4">
    <source>
        <dbReference type="ARBA" id="ARBA00022679"/>
    </source>
</evidence>
<gene>
    <name evidence="7" type="ORF">FB459_1805</name>
</gene>
<evidence type="ECO:0000313" key="7">
    <source>
        <dbReference type="EMBL" id="TQJ14348.1"/>
    </source>
</evidence>
<dbReference type="GO" id="GO:0005886">
    <property type="term" value="C:plasma membrane"/>
    <property type="evidence" value="ECO:0007669"/>
    <property type="project" value="UniProtKB-SubCell"/>
</dbReference>
<evidence type="ECO:0000256" key="2">
    <source>
        <dbReference type="ARBA" id="ARBA00022475"/>
    </source>
</evidence>
<keyword evidence="4 7" id="KW-0808">Transferase</keyword>
<keyword evidence="5" id="KW-0472">Membrane</keyword>
<keyword evidence="6" id="KW-0012">Acyltransferase</keyword>